<accession>A0A5N6RG14</accession>
<dbReference type="GO" id="GO:0009330">
    <property type="term" value="C:DNA topoisomerase type II (double strand cut, ATP-hydrolyzing) complex"/>
    <property type="evidence" value="ECO:0007669"/>
    <property type="project" value="InterPro"/>
</dbReference>
<dbReference type="PANTHER" id="PTHR34810">
    <property type="entry name" value="DNA-BINDING PROTEIN BIN4"/>
    <property type="match status" value="1"/>
</dbReference>
<feature type="compositionally biased region" description="Basic and acidic residues" evidence="1">
    <location>
        <begin position="155"/>
        <end position="178"/>
    </location>
</feature>
<evidence type="ECO:0000313" key="3">
    <source>
        <dbReference type="Proteomes" id="UP000327013"/>
    </source>
</evidence>
<dbReference type="GO" id="GO:0042023">
    <property type="term" value="P:DNA endoreduplication"/>
    <property type="evidence" value="ECO:0007669"/>
    <property type="project" value="InterPro"/>
</dbReference>
<organism evidence="2 3">
    <name type="scientific">Carpinus fangiana</name>
    <dbReference type="NCBI Taxonomy" id="176857"/>
    <lineage>
        <taxon>Eukaryota</taxon>
        <taxon>Viridiplantae</taxon>
        <taxon>Streptophyta</taxon>
        <taxon>Embryophyta</taxon>
        <taxon>Tracheophyta</taxon>
        <taxon>Spermatophyta</taxon>
        <taxon>Magnoliopsida</taxon>
        <taxon>eudicotyledons</taxon>
        <taxon>Gunneridae</taxon>
        <taxon>Pentapetalae</taxon>
        <taxon>rosids</taxon>
        <taxon>fabids</taxon>
        <taxon>Fagales</taxon>
        <taxon>Betulaceae</taxon>
        <taxon>Carpinus</taxon>
    </lineage>
</organism>
<dbReference type="GO" id="GO:0051276">
    <property type="term" value="P:chromosome organization"/>
    <property type="evidence" value="ECO:0007669"/>
    <property type="project" value="TreeGrafter"/>
</dbReference>
<feature type="compositionally biased region" description="Low complexity" evidence="1">
    <location>
        <begin position="19"/>
        <end position="35"/>
    </location>
</feature>
<feature type="compositionally biased region" description="Polar residues" evidence="1">
    <location>
        <begin position="134"/>
        <end position="143"/>
    </location>
</feature>
<dbReference type="PANTHER" id="PTHR34810:SF1">
    <property type="entry name" value="DNA-BINDING PROTEIN BIN4"/>
    <property type="match status" value="1"/>
</dbReference>
<dbReference type="GO" id="GO:0005634">
    <property type="term" value="C:nucleus"/>
    <property type="evidence" value="ECO:0007669"/>
    <property type="project" value="TreeGrafter"/>
</dbReference>
<feature type="compositionally biased region" description="Basic and acidic residues" evidence="1">
    <location>
        <begin position="1"/>
        <end position="10"/>
    </location>
</feature>
<keyword evidence="3" id="KW-1185">Reference proteome</keyword>
<dbReference type="GO" id="GO:0003690">
    <property type="term" value="F:double-stranded DNA binding"/>
    <property type="evidence" value="ECO:0007669"/>
    <property type="project" value="InterPro"/>
</dbReference>
<dbReference type="OrthoDB" id="549068at2759"/>
<dbReference type="AlphaFoldDB" id="A0A5N6RG14"/>
<evidence type="ECO:0000313" key="2">
    <source>
        <dbReference type="EMBL" id="KAE8077574.1"/>
    </source>
</evidence>
<feature type="compositionally biased region" description="Basic residues" evidence="1">
    <location>
        <begin position="80"/>
        <end position="89"/>
    </location>
</feature>
<name>A0A5N6RG14_9ROSI</name>
<feature type="region of interest" description="Disordered" evidence="1">
    <location>
        <begin position="1"/>
        <end position="206"/>
    </location>
</feature>
<proteinExistence type="predicted"/>
<sequence length="331" mass="36261">MSSSREESPDWLRSFQAPSHSVLPVSSDSQSSLKDSPSREDIVDIEEPSPSKSPKITKKGKNQAITLGESGAGSASNKPSKAKSPKKRLRVEDQTPQQKKNTANKKRKTGEESDRTVAKEVTLEKHIEPHESNDSVWMLSSDSESGRDNSPVMEDNIHHAESSDQKTSEFRGGAKGDDAVLIGSDIESPSKKASKEKSSRKRLKVENTPVKEEKINESMEIKGNVDNVEVAEEETSDKHIERHASSSRLPLMLSEKVHRSKALVECEGDSIDLSGDMGAVGRIVISDAPSGNHEMYLDLKGTIYKTTIVPSRTFCIVSFGQSEAKVCQLFA</sequence>
<feature type="compositionally biased region" description="Basic and acidic residues" evidence="1">
    <location>
        <begin position="109"/>
        <end position="133"/>
    </location>
</feature>
<protein>
    <recommendedName>
        <fullName evidence="4">DNA-binding protein BIN4</fullName>
    </recommendedName>
</protein>
<dbReference type="Proteomes" id="UP000327013">
    <property type="component" value="Chromosome 6"/>
</dbReference>
<dbReference type="EMBL" id="CM017326">
    <property type="protein sequence ID" value="KAE8077574.1"/>
    <property type="molecule type" value="Genomic_DNA"/>
</dbReference>
<gene>
    <name evidence="2" type="ORF">FH972_016128</name>
</gene>
<feature type="compositionally biased region" description="Basic and acidic residues" evidence="1">
    <location>
        <begin position="188"/>
        <end position="197"/>
    </location>
</feature>
<dbReference type="InterPro" id="IPR033246">
    <property type="entry name" value="BIN4"/>
</dbReference>
<evidence type="ECO:0008006" key="4">
    <source>
        <dbReference type="Google" id="ProtNLM"/>
    </source>
</evidence>
<evidence type="ECO:0000256" key="1">
    <source>
        <dbReference type="SAM" id="MobiDB-lite"/>
    </source>
</evidence>
<reference evidence="2 3" key="1">
    <citation type="submission" date="2019-06" db="EMBL/GenBank/DDBJ databases">
        <title>A chromosomal-level reference genome of Carpinus fangiana (Coryloideae, Betulaceae).</title>
        <authorList>
            <person name="Yang X."/>
            <person name="Wang Z."/>
            <person name="Zhang L."/>
            <person name="Hao G."/>
            <person name="Liu J."/>
            <person name="Yang Y."/>
        </authorList>
    </citation>
    <scope>NUCLEOTIDE SEQUENCE [LARGE SCALE GENOMIC DNA]</scope>
    <source>
        <strain evidence="2">Cfa_2016G</strain>
        <tissue evidence="2">Leaf</tissue>
    </source>
</reference>